<comment type="caution">
    <text evidence="1">The sequence shown here is derived from an EMBL/GenBank/DDBJ whole genome shotgun (WGS) entry which is preliminary data.</text>
</comment>
<evidence type="ECO:0000313" key="2">
    <source>
        <dbReference type="Proteomes" id="UP000433945"/>
    </source>
</evidence>
<dbReference type="OrthoDB" id="1453756at2"/>
<keyword evidence="2" id="KW-1185">Reference proteome</keyword>
<organism evidence="1 2">
    <name type="scientific">Flavobacterium rakeshii</name>
    <dbReference type="NCBI Taxonomy" id="1038845"/>
    <lineage>
        <taxon>Bacteria</taxon>
        <taxon>Pseudomonadati</taxon>
        <taxon>Bacteroidota</taxon>
        <taxon>Flavobacteriia</taxon>
        <taxon>Flavobacteriales</taxon>
        <taxon>Flavobacteriaceae</taxon>
        <taxon>Flavobacterium</taxon>
    </lineage>
</organism>
<accession>A0A6N8HFU7</accession>
<evidence type="ECO:0000313" key="1">
    <source>
        <dbReference type="EMBL" id="MUV04606.1"/>
    </source>
</evidence>
<protein>
    <submittedName>
        <fullName evidence="1">Uncharacterized protein</fullName>
    </submittedName>
</protein>
<gene>
    <name evidence="1" type="ORF">GN157_12890</name>
</gene>
<dbReference type="EMBL" id="WOWP01000053">
    <property type="protein sequence ID" value="MUV04606.1"/>
    <property type="molecule type" value="Genomic_DNA"/>
</dbReference>
<dbReference type="Proteomes" id="UP000433945">
    <property type="component" value="Unassembled WGS sequence"/>
</dbReference>
<name>A0A6N8HFU7_9FLAO</name>
<proteinExistence type="predicted"/>
<dbReference type="AlphaFoldDB" id="A0A6N8HFU7"/>
<reference evidence="1 2" key="1">
    <citation type="submission" date="2019-12" db="EMBL/GenBank/DDBJ databases">
        <authorList>
            <person name="Sun J.-Q."/>
        </authorList>
    </citation>
    <scope>NUCLEOTIDE SEQUENCE [LARGE SCALE GENOMIC DNA]</scope>
    <source>
        <strain evidence="1 2">JCM 17928</strain>
    </source>
</reference>
<dbReference type="RefSeq" id="WP_157483886.1">
    <property type="nucleotide sequence ID" value="NZ_WOWP01000053.1"/>
</dbReference>
<sequence length="135" mass="14838">MEIIVLEGLPNKGKTETIGIVYDLVINAKGVSQGKSQIGKDPRDFEDIVTGYKSKKIAFYSAGDQSNFLANAVRKYAAAKCDLLICALSLNGRKVNANKAINKYVNTRVPKTVESNPKLRTQVNNSDAQRIFTMI</sequence>